<evidence type="ECO:0000256" key="7">
    <source>
        <dbReference type="ARBA" id="ARBA00023146"/>
    </source>
</evidence>
<dbReference type="Pfam" id="PF03485">
    <property type="entry name" value="Arg_tRNA_synt_N"/>
    <property type="match status" value="1"/>
</dbReference>
<dbReference type="SUPFAM" id="SSF55190">
    <property type="entry name" value="Arginyl-tRNA synthetase (ArgRS), N-terminal 'additional' domain"/>
    <property type="match status" value="1"/>
</dbReference>
<evidence type="ECO:0000259" key="11">
    <source>
        <dbReference type="SMART" id="SM00836"/>
    </source>
</evidence>
<dbReference type="GO" id="GO:0005524">
    <property type="term" value="F:ATP binding"/>
    <property type="evidence" value="ECO:0007669"/>
    <property type="project" value="UniProtKB-UniRule"/>
</dbReference>
<evidence type="ECO:0000256" key="10">
    <source>
        <dbReference type="RuleBase" id="RU363038"/>
    </source>
</evidence>
<dbReference type="GO" id="GO:0006420">
    <property type="term" value="P:arginyl-tRNA aminoacylation"/>
    <property type="evidence" value="ECO:0007669"/>
    <property type="project" value="UniProtKB-UniRule"/>
</dbReference>
<evidence type="ECO:0000313" key="13">
    <source>
        <dbReference type="EMBL" id="KCZ59807.1"/>
    </source>
</evidence>
<keyword evidence="5 9" id="KW-0067">ATP-binding</keyword>
<dbReference type="STRING" id="1280948.HY36_06670"/>
<keyword evidence="3 9" id="KW-0436">Ligase</keyword>
<dbReference type="GO" id="GO:0005737">
    <property type="term" value="C:cytoplasm"/>
    <property type="evidence" value="ECO:0007669"/>
    <property type="project" value="UniProtKB-SubCell"/>
</dbReference>
<evidence type="ECO:0000259" key="12">
    <source>
        <dbReference type="SMART" id="SM01016"/>
    </source>
</evidence>
<dbReference type="NCBIfam" id="TIGR00456">
    <property type="entry name" value="argS"/>
    <property type="match status" value="1"/>
</dbReference>
<keyword evidence="2 9" id="KW-0963">Cytoplasm</keyword>
<dbReference type="Gene3D" id="3.30.1360.70">
    <property type="entry name" value="Arginyl tRNA synthetase N-terminal domain"/>
    <property type="match status" value="1"/>
</dbReference>
<name>A0A059DZP1_9PROT</name>
<dbReference type="GO" id="GO:0004814">
    <property type="term" value="F:arginine-tRNA ligase activity"/>
    <property type="evidence" value="ECO:0007669"/>
    <property type="project" value="UniProtKB-UniRule"/>
</dbReference>
<gene>
    <name evidence="9" type="primary">argS</name>
    <name evidence="13" type="ORF">HY36_06670</name>
</gene>
<keyword evidence="4 9" id="KW-0547">Nucleotide-binding</keyword>
<feature type="domain" description="Arginyl tRNA synthetase N-terminal" evidence="12">
    <location>
        <begin position="8"/>
        <end position="93"/>
    </location>
</feature>
<dbReference type="PROSITE" id="PS00178">
    <property type="entry name" value="AA_TRNA_LIGASE_I"/>
    <property type="match status" value="1"/>
</dbReference>
<dbReference type="EMBL" id="AWFH01000034">
    <property type="protein sequence ID" value="KCZ59807.1"/>
    <property type="molecule type" value="Genomic_DNA"/>
</dbReference>
<reference evidence="13 14" key="1">
    <citation type="journal article" date="2014" name="Antonie Van Leeuwenhoek">
        <title>Hyphomonas beringensis sp. nov. and Hyphomonas chukchiensis sp. nov., isolated from surface seawater of the Bering Sea and Chukchi Sea.</title>
        <authorList>
            <person name="Li C."/>
            <person name="Lai Q."/>
            <person name="Li G."/>
            <person name="Dong C."/>
            <person name="Wang J."/>
            <person name="Liao Y."/>
            <person name="Shao Z."/>
        </authorList>
    </citation>
    <scope>NUCLEOTIDE SEQUENCE [LARGE SCALE GENOMIC DNA]</scope>
    <source>
        <strain evidence="13 14">22II1-22F38</strain>
    </source>
</reference>
<evidence type="ECO:0000256" key="9">
    <source>
        <dbReference type="HAMAP-Rule" id="MF_00123"/>
    </source>
</evidence>
<dbReference type="eggNOG" id="COG0018">
    <property type="taxonomic scope" value="Bacteria"/>
</dbReference>
<evidence type="ECO:0000256" key="4">
    <source>
        <dbReference type="ARBA" id="ARBA00022741"/>
    </source>
</evidence>
<evidence type="ECO:0000256" key="1">
    <source>
        <dbReference type="ARBA" id="ARBA00005594"/>
    </source>
</evidence>
<sequence>MPGSNIMASLINELSAAASAAFEAMGLEAKWGAVRRSDKPEFANFQCNGAMGAAKSAGRNPREIAGEIAAALKEHSMILSAEVAGPGFINIRVSDEAMSQRAEFIRTDDMAGAEPAPDPKVTVIDFGGPNVAKPMHVGHLRSAVIGDTLVRLLRFLGDKVTGDTHLGDWGLQMGHLVTELYDEQPDLIYFDESFEGPYPEEPPVTIDDLARLYPAASAKAKADAARNERSQKAVAELQAGRAGYRALLRHFINVSVEALKIDYEFLNVHFDLWKGESDVDHLIPGLVEKFKTAGLSEEDDGAVIVRIERDSDKKDMPPIMLVNSRGGTGYHTTDLATIEDRMENMEPTPELMLYVVDQRQALHFEQVFRAAEMLGLIDEGHMEHIGFGTVNGDDGKPFKTREGGVLRLADLNTMAFEEAQRKIVEAGKLPEDMSEQERHEVAAAVALAALRFSDLHNTRTSNYVFDLDRFTSFEGKTGPYLLYAAVRIKSVLRKAAEAGFKPGDIKIGHDAERALVLQLDAFAAALLQAREKRMPHVLCEHVYNLAQGFSAFYAALPIASEEDADLRASRLALSAAVLNQLETGLDLLGIRIPERM</sequence>
<dbReference type="InterPro" id="IPR009080">
    <property type="entry name" value="tRNAsynth_Ia_anticodon-bd"/>
</dbReference>
<dbReference type="CDD" id="cd00671">
    <property type="entry name" value="ArgRS_core"/>
    <property type="match status" value="1"/>
</dbReference>
<dbReference type="HAMAP" id="MF_00123">
    <property type="entry name" value="Arg_tRNA_synth"/>
    <property type="match status" value="1"/>
</dbReference>
<comment type="catalytic activity">
    <reaction evidence="8 9">
        <text>tRNA(Arg) + L-arginine + ATP = L-arginyl-tRNA(Arg) + AMP + diphosphate</text>
        <dbReference type="Rhea" id="RHEA:20301"/>
        <dbReference type="Rhea" id="RHEA-COMP:9658"/>
        <dbReference type="Rhea" id="RHEA-COMP:9673"/>
        <dbReference type="ChEBI" id="CHEBI:30616"/>
        <dbReference type="ChEBI" id="CHEBI:32682"/>
        <dbReference type="ChEBI" id="CHEBI:33019"/>
        <dbReference type="ChEBI" id="CHEBI:78442"/>
        <dbReference type="ChEBI" id="CHEBI:78513"/>
        <dbReference type="ChEBI" id="CHEBI:456215"/>
        <dbReference type="EC" id="6.1.1.19"/>
    </reaction>
</comment>
<dbReference type="AlphaFoldDB" id="A0A059DZP1"/>
<proteinExistence type="inferred from homology"/>
<keyword evidence="14" id="KW-1185">Reference proteome</keyword>
<evidence type="ECO:0000256" key="8">
    <source>
        <dbReference type="ARBA" id="ARBA00049339"/>
    </source>
</evidence>
<dbReference type="EC" id="6.1.1.19" evidence="9"/>
<keyword evidence="7 9" id="KW-0030">Aminoacyl-tRNA synthetase</keyword>
<dbReference type="SMART" id="SM01016">
    <property type="entry name" value="Arg_tRNA_synt_N"/>
    <property type="match status" value="1"/>
</dbReference>
<dbReference type="PRINTS" id="PR01038">
    <property type="entry name" value="TRNASYNTHARG"/>
</dbReference>
<dbReference type="Pfam" id="PF05746">
    <property type="entry name" value="DALR_1"/>
    <property type="match status" value="1"/>
</dbReference>
<dbReference type="PATRIC" id="fig|1280948.3.peg.2429"/>
<dbReference type="Gene3D" id="3.40.50.620">
    <property type="entry name" value="HUPs"/>
    <property type="match status" value="1"/>
</dbReference>
<dbReference type="Proteomes" id="UP000024547">
    <property type="component" value="Unassembled WGS sequence"/>
</dbReference>
<organism evidence="13 14">
    <name type="scientific">Hyphomonas atlantica</name>
    <dbReference type="NCBI Taxonomy" id="1280948"/>
    <lineage>
        <taxon>Bacteria</taxon>
        <taxon>Pseudomonadati</taxon>
        <taxon>Pseudomonadota</taxon>
        <taxon>Alphaproteobacteria</taxon>
        <taxon>Hyphomonadales</taxon>
        <taxon>Hyphomonadaceae</taxon>
        <taxon>Hyphomonas</taxon>
    </lineage>
</organism>
<dbReference type="InterPro" id="IPR005148">
    <property type="entry name" value="Arg-tRNA-synth_N"/>
</dbReference>
<comment type="subcellular location">
    <subcellularLocation>
        <location evidence="9">Cytoplasm</location>
    </subcellularLocation>
</comment>
<feature type="domain" description="DALR anticodon binding" evidence="11">
    <location>
        <begin position="481"/>
        <end position="596"/>
    </location>
</feature>
<dbReference type="PANTHER" id="PTHR11956:SF5">
    <property type="entry name" value="ARGININE--TRNA LIGASE, CYTOPLASMIC"/>
    <property type="match status" value="1"/>
</dbReference>
<evidence type="ECO:0000256" key="5">
    <source>
        <dbReference type="ARBA" id="ARBA00022840"/>
    </source>
</evidence>
<dbReference type="InterPro" id="IPR014729">
    <property type="entry name" value="Rossmann-like_a/b/a_fold"/>
</dbReference>
<feature type="short sequence motif" description="'HIGH' region" evidence="9">
    <location>
        <begin position="129"/>
        <end position="139"/>
    </location>
</feature>
<dbReference type="InterPro" id="IPR008909">
    <property type="entry name" value="DALR_anticod-bd"/>
</dbReference>
<evidence type="ECO:0000256" key="3">
    <source>
        <dbReference type="ARBA" id="ARBA00022598"/>
    </source>
</evidence>
<dbReference type="Pfam" id="PF00750">
    <property type="entry name" value="tRNA-synt_1d"/>
    <property type="match status" value="1"/>
</dbReference>
<protein>
    <recommendedName>
        <fullName evidence="9">Arginine--tRNA ligase</fullName>
        <ecNumber evidence="9">6.1.1.19</ecNumber>
    </recommendedName>
    <alternativeName>
        <fullName evidence="9">Arginyl-tRNA synthetase</fullName>
        <shortName evidence="9">ArgRS</shortName>
    </alternativeName>
</protein>
<evidence type="ECO:0000313" key="14">
    <source>
        <dbReference type="Proteomes" id="UP000024547"/>
    </source>
</evidence>
<dbReference type="PANTHER" id="PTHR11956">
    <property type="entry name" value="ARGINYL-TRNA SYNTHETASE"/>
    <property type="match status" value="1"/>
</dbReference>
<comment type="similarity">
    <text evidence="1 9 10">Belongs to the class-I aminoacyl-tRNA synthetase family.</text>
</comment>
<dbReference type="InterPro" id="IPR036695">
    <property type="entry name" value="Arg-tRNA-synth_N_sf"/>
</dbReference>
<keyword evidence="6 9" id="KW-0648">Protein biosynthesis</keyword>
<dbReference type="SMART" id="SM00836">
    <property type="entry name" value="DALR_1"/>
    <property type="match status" value="1"/>
</dbReference>
<comment type="subunit">
    <text evidence="9">Monomer.</text>
</comment>
<dbReference type="InterPro" id="IPR001278">
    <property type="entry name" value="Arg-tRNA-ligase"/>
</dbReference>
<dbReference type="Gene3D" id="1.10.730.10">
    <property type="entry name" value="Isoleucyl-tRNA Synthetase, Domain 1"/>
    <property type="match status" value="1"/>
</dbReference>
<evidence type="ECO:0000256" key="2">
    <source>
        <dbReference type="ARBA" id="ARBA00022490"/>
    </source>
</evidence>
<dbReference type="InterPro" id="IPR001412">
    <property type="entry name" value="aa-tRNA-synth_I_CS"/>
</dbReference>
<comment type="caution">
    <text evidence="13">The sequence shown here is derived from an EMBL/GenBank/DDBJ whole genome shotgun (WGS) entry which is preliminary data.</text>
</comment>
<evidence type="ECO:0000256" key="6">
    <source>
        <dbReference type="ARBA" id="ARBA00022917"/>
    </source>
</evidence>
<accession>A0A059DZP1</accession>
<dbReference type="InterPro" id="IPR035684">
    <property type="entry name" value="ArgRS_core"/>
</dbReference>
<dbReference type="SUPFAM" id="SSF47323">
    <property type="entry name" value="Anticodon-binding domain of a subclass of class I aminoacyl-tRNA synthetases"/>
    <property type="match status" value="1"/>
</dbReference>
<dbReference type="SUPFAM" id="SSF52374">
    <property type="entry name" value="Nucleotidylyl transferase"/>
    <property type="match status" value="1"/>
</dbReference>